<evidence type="ECO:0000313" key="1">
    <source>
        <dbReference type="EMBL" id="KAG9449561.1"/>
    </source>
</evidence>
<sequence>MVTQASKLKLPLLHPSSEVSSLLFEPFSRSLALMLSDASILLYPFMSPLSSSSSSSSSPSSHPTVIAPNSTSFAFVRLAVSPNSTPRYLFLAAGPHRSSVLLRAWILSQNQTYTRARISYRKDVKSSVDLDLRHGFSVTLAGSVNVLILLSAIEQKVCVFGVKMAGDDTVELMRCASIECTVPIYTLRVSMGFLLFGEENGVRVFPVRPLLKGRLRTKTGKADVRVDGGLKGELPKALQAKRLNGFIVSIDDKNVDATNYKKYAMNCWNGESVRLVNAAEIPSCDYKGPIEVDLDSAKRRSVKLKQDSGELGSFFVPFKCTEVQSANCKHAILASLKAVSIHSLSQKSFLILDSNGDMHILSLLNCDHNPAYGPSSISSKDSCLRHMNYSMKVQMLAVFPDTSARSQTVWISDGSYSVHVTSVGDLDFSVGENNEDESEEKLMRISASHALFTSEKVRDVVPFASNGVLVLGQGSIFTYAIS</sequence>
<protein>
    <submittedName>
        <fullName evidence="1">Uncharacterized protein</fullName>
    </submittedName>
</protein>
<proteinExistence type="predicted"/>
<dbReference type="Proteomes" id="UP000825729">
    <property type="component" value="Unassembled WGS sequence"/>
</dbReference>
<dbReference type="PANTHER" id="PTHR37383">
    <property type="entry name" value="OS01G0694200 PROTEIN"/>
    <property type="match status" value="1"/>
</dbReference>
<dbReference type="AlphaFoldDB" id="A0AAV7ENU0"/>
<dbReference type="EMBL" id="JAINDJ010000004">
    <property type="protein sequence ID" value="KAG9449561.1"/>
    <property type="molecule type" value="Genomic_DNA"/>
</dbReference>
<gene>
    <name evidence="1" type="ORF">H6P81_009526</name>
</gene>
<organism evidence="1 2">
    <name type="scientific">Aristolochia fimbriata</name>
    <name type="common">White veined hardy Dutchman's pipe vine</name>
    <dbReference type="NCBI Taxonomy" id="158543"/>
    <lineage>
        <taxon>Eukaryota</taxon>
        <taxon>Viridiplantae</taxon>
        <taxon>Streptophyta</taxon>
        <taxon>Embryophyta</taxon>
        <taxon>Tracheophyta</taxon>
        <taxon>Spermatophyta</taxon>
        <taxon>Magnoliopsida</taxon>
        <taxon>Magnoliidae</taxon>
        <taxon>Piperales</taxon>
        <taxon>Aristolochiaceae</taxon>
        <taxon>Aristolochia</taxon>
    </lineage>
</organism>
<reference evidence="1 2" key="1">
    <citation type="submission" date="2021-07" db="EMBL/GenBank/DDBJ databases">
        <title>The Aristolochia fimbriata genome: insights into angiosperm evolution, floral development and chemical biosynthesis.</title>
        <authorList>
            <person name="Jiao Y."/>
        </authorList>
    </citation>
    <scope>NUCLEOTIDE SEQUENCE [LARGE SCALE GENOMIC DNA]</scope>
    <source>
        <strain evidence="1">IBCAS-2021</strain>
        <tissue evidence="1">Leaf</tissue>
    </source>
</reference>
<comment type="caution">
    <text evidence="1">The sequence shown here is derived from an EMBL/GenBank/DDBJ whole genome shotgun (WGS) entry which is preliminary data.</text>
</comment>
<name>A0AAV7ENU0_ARIFI</name>
<keyword evidence="2" id="KW-1185">Reference proteome</keyword>
<evidence type="ECO:0000313" key="2">
    <source>
        <dbReference type="Proteomes" id="UP000825729"/>
    </source>
</evidence>
<dbReference type="PANTHER" id="PTHR37383:SF1">
    <property type="entry name" value="OS01G0694200 PROTEIN"/>
    <property type="match status" value="1"/>
</dbReference>
<accession>A0AAV7ENU0</accession>